<keyword evidence="7" id="KW-0597">Phosphoprotein</keyword>
<evidence type="ECO:0000256" key="12">
    <source>
        <dbReference type="ARBA" id="ARBA00022737"/>
    </source>
</evidence>
<evidence type="ECO:0000313" key="26">
    <source>
        <dbReference type="EMBL" id="WMV54273.1"/>
    </source>
</evidence>
<evidence type="ECO:0000256" key="20">
    <source>
        <dbReference type="ARBA" id="ARBA00047899"/>
    </source>
</evidence>
<dbReference type="FunFam" id="3.80.10.10:FF:000288">
    <property type="entry name" value="LRR receptor-like serine/threonine-protein kinase EFR"/>
    <property type="match status" value="1"/>
</dbReference>
<dbReference type="Proteomes" id="UP001234989">
    <property type="component" value="Chromosome 11"/>
</dbReference>
<dbReference type="InterPro" id="IPR032675">
    <property type="entry name" value="LRR_dom_sf"/>
</dbReference>
<dbReference type="GO" id="GO:0005886">
    <property type="term" value="C:plasma membrane"/>
    <property type="evidence" value="ECO:0007669"/>
    <property type="project" value="UniProtKB-SubCell"/>
</dbReference>
<accession>A0AAF0ZYF0</accession>
<keyword evidence="12" id="KW-0677">Repeat</keyword>
<proteinExistence type="inferred from homology"/>
<feature type="binding site" evidence="22">
    <location>
        <position position="730"/>
    </location>
    <ligand>
        <name>ATP</name>
        <dbReference type="ChEBI" id="CHEBI:30616"/>
    </ligand>
</feature>
<feature type="chain" id="PRO_5042175950" description="non-specific serine/threonine protein kinase" evidence="24">
    <location>
        <begin position="22"/>
        <end position="1008"/>
    </location>
</feature>
<dbReference type="InterPro" id="IPR001611">
    <property type="entry name" value="Leu-rich_rpt"/>
</dbReference>
<keyword evidence="27" id="KW-1185">Reference proteome</keyword>
<dbReference type="Pfam" id="PF00560">
    <property type="entry name" value="LRR_1"/>
    <property type="match status" value="6"/>
</dbReference>
<dbReference type="AlphaFoldDB" id="A0AAF0ZYF0"/>
<evidence type="ECO:0000256" key="7">
    <source>
        <dbReference type="ARBA" id="ARBA00022553"/>
    </source>
</evidence>
<dbReference type="PROSITE" id="PS50011">
    <property type="entry name" value="PROTEIN_KINASE_DOM"/>
    <property type="match status" value="1"/>
</dbReference>
<comment type="subcellular location">
    <subcellularLocation>
        <location evidence="1">Cell membrane</location>
        <topology evidence="1">Single-pass membrane protein</topology>
    </subcellularLocation>
    <subcellularLocation>
        <location evidence="2">Membrane</location>
        <topology evidence="2">Single-pass type I membrane protein</topology>
    </subcellularLocation>
</comment>
<dbReference type="Gene3D" id="3.30.200.20">
    <property type="entry name" value="Phosphorylase Kinase, domain 1"/>
    <property type="match status" value="1"/>
</dbReference>
<dbReference type="PROSITE" id="PS00108">
    <property type="entry name" value="PROTEIN_KINASE_ST"/>
    <property type="match status" value="1"/>
</dbReference>
<evidence type="ECO:0000256" key="2">
    <source>
        <dbReference type="ARBA" id="ARBA00004479"/>
    </source>
</evidence>
<keyword evidence="6" id="KW-0723">Serine/threonine-protein kinase</keyword>
<dbReference type="Gene3D" id="1.10.510.10">
    <property type="entry name" value="Transferase(Phosphotransferase) domain 1"/>
    <property type="match status" value="1"/>
</dbReference>
<keyword evidence="16 23" id="KW-1133">Transmembrane helix</keyword>
<evidence type="ECO:0000256" key="11">
    <source>
        <dbReference type="ARBA" id="ARBA00022729"/>
    </source>
</evidence>
<evidence type="ECO:0000256" key="1">
    <source>
        <dbReference type="ARBA" id="ARBA00004162"/>
    </source>
</evidence>
<evidence type="ECO:0000256" key="22">
    <source>
        <dbReference type="PROSITE-ProRule" id="PRU10141"/>
    </source>
</evidence>
<dbReference type="Pfam" id="PF00069">
    <property type="entry name" value="Pkinase"/>
    <property type="match status" value="1"/>
</dbReference>
<evidence type="ECO:0000256" key="21">
    <source>
        <dbReference type="ARBA" id="ARBA00048679"/>
    </source>
</evidence>
<evidence type="ECO:0000256" key="6">
    <source>
        <dbReference type="ARBA" id="ARBA00022527"/>
    </source>
</evidence>
<dbReference type="SUPFAM" id="SSF52058">
    <property type="entry name" value="L domain-like"/>
    <property type="match status" value="2"/>
</dbReference>
<feature type="signal peptide" evidence="24">
    <location>
        <begin position="1"/>
        <end position="21"/>
    </location>
</feature>
<dbReference type="GO" id="GO:0050832">
    <property type="term" value="P:defense response to fungus"/>
    <property type="evidence" value="ECO:0007669"/>
    <property type="project" value="UniProtKB-ARBA"/>
</dbReference>
<evidence type="ECO:0000256" key="16">
    <source>
        <dbReference type="ARBA" id="ARBA00022989"/>
    </source>
</evidence>
<evidence type="ECO:0000256" key="13">
    <source>
        <dbReference type="ARBA" id="ARBA00022741"/>
    </source>
</evidence>
<dbReference type="InterPro" id="IPR013210">
    <property type="entry name" value="LRR_N_plant-typ"/>
</dbReference>
<gene>
    <name evidence="26" type="ORF">MTR67_047658</name>
</gene>
<dbReference type="PANTHER" id="PTHR27008">
    <property type="entry name" value="OS04G0122200 PROTEIN"/>
    <property type="match status" value="1"/>
</dbReference>
<dbReference type="InterPro" id="IPR003591">
    <property type="entry name" value="Leu-rich_rpt_typical-subtyp"/>
</dbReference>
<comment type="catalytic activity">
    <reaction evidence="21">
        <text>L-seryl-[protein] + ATP = O-phospho-L-seryl-[protein] + ADP + H(+)</text>
        <dbReference type="Rhea" id="RHEA:17989"/>
        <dbReference type="Rhea" id="RHEA-COMP:9863"/>
        <dbReference type="Rhea" id="RHEA-COMP:11604"/>
        <dbReference type="ChEBI" id="CHEBI:15378"/>
        <dbReference type="ChEBI" id="CHEBI:29999"/>
        <dbReference type="ChEBI" id="CHEBI:30616"/>
        <dbReference type="ChEBI" id="CHEBI:83421"/>
        <dbReference type="ChEBI" id="CHEBI:456216"/>
        <dbReference type="EC" id="2.7.11.1"/>
    </reaction>
</comment>
<name>A0AAF0ZYF0_SOLVR</name>
<evidence type="ECO:0000256" key="3">
    <source>
        <dbReference type="ARBA" id="ARBA00008684"/>
    </source>
</evidence>
<evidence type="ECO:0000256" key="9">
    <source>
        <dbReference type="ARBA" id="ARBA00022679"/>
    </source>
</evidence>
<dbReference type="InterPro" id="IPR000719">
    <property type="entry name" value="Prot_kinase_dom"/>
</dbReference>
<evidence type="ECO:0000256" key="18">
    <source>
        <dbReference type="ARBA" id="ARBA00023170"/>
    </source>
</evidence>
<dbReference type="SMART" id="SM00369">
    <property type="entry name" value="LRR_TYP"/>
    <property type="match status" value="8"/>
</dbReference>
<keyword evidence="18" id="KW-0675">Receptor</keyword>
<evidence type="ECO:0000256" key="23">
    <source>
        <dbReference type="SAM" id="Phobius"/>
    </source>
</evidence>
<dbReference type="FunFam" id="3.30.200.20:FF:000432">
    <property type="entry name" value="LRR receptor-like serine/threonine-protein kinase EFR"/>
    <property type="match status" value="1"/>
</dbReference>
<dbReference type="EMBL" id="CP133622">
    <property type="protein sequence ID" value="WMV54273.1"/>
    <property type="molecule type" value="Genomic_DNA"/>
</dbReference>
<keyword evidence="14" id="KW-0418">Kinase</keyword>
<keyword evidence="15 22" id="KW-0067">ATP-binding</keyword>
<dbReference type="FunFam" id="1.10.510.10:FF:000358">
    <property type="entry name" value="Putative leucine-rich repeat receptor-like serine/threonine-protein kinase"/>
    <property type="match status" value="1"/>
</dbReference>
<evidence type="ECO:0000259" key="25">
    <source>
        <dbReference type="PROSITE" id="PS50011"/>
    </source>
</evidence>
<dbReference type="SMART" id="SM00220">
    <property type="entry name" value="S_TKc"/>
    <property type="match status" value="1"/>
</dbReference>
<dbReference type="FunFam" id="3.80.10.10:FF:000095">
    <property type="entry name" value="LRR receptor-like serine/threonine-protein kinase GSO1"/>
    <property type="match status" value="1"/>
</dbReference>
<keyword evidence="5" id="KW-1003">Cell membrane</keyword>
<protein>
    <recommendedName>
        <fullName evidence="4">non-specific serine/threonine protein kinase</fullName>
        <ecNumber evidence="4">2.7.11.1</ecNumber>
    </recommendedName>
</protein>
<keyword evidence="8" id="KW-0433">Leucine-rich repeat</keyword>
<feature type="domain" description="Protein kinase" evidence="25">
    <location>
        <begin position="701"/>
        <end position="973"/>
    </location>
</feature>
<feature type="transmembrane region" description="Helical" evidence="23">
    <location>
        <begin position="645"/>
        <end position="669"/>
    </location>
</feature>
<dbReference type="InterPro" id="IPR011009">
    <property type="entry name" value="Kinase-like_dom_sf"/>
</dbReference>
<evidence type="ECO:0000256" key="5">
    <source>
        <dbReference type="ARBA" id="ARBA00022475"/>
    </source>
</evidence>
<keyword evidence="11 24" id="KW-0732">Signal</keyword>
<keyword evidence="17 23" id="KW-0472">Membrane</keyword>
<sequence length="1008" mass="111237">MSSLIFHFLFFLLFCLSKSCAQGNDTDHLALISFKNAIISDPLNITTSWNESSHFCSWIGITCGNKHRRVIMIVLNSSELFGPLSPAVGNLSFLRVLWLSRNSFTGQIPGEIGKLSRLQRLNLANNSFSGEIPRNISRCSNLNYIHLGNNNLSGSIPTELRSLNKLENLLLQLNKLTGEVPAYLGNHSSLLAIALGDNQLHGKIPDIFGGLKHLVFLDFALNYLSGEIPMSIFNLSSLHTLQITFNKLEGGLPSDMGFNLPSLKFFLLVGNQLTGKVPTSVLNSTSLMEFGIDGNNFTGQVPAFGNQKDLYWLGLAENHFGNGMLDDLKFMYSLQNCTSLEQLILENNNLGGVLPSYLGNMSNLLRLSVGGNLIQGNIPTEILLLENLQVLGLDKNNFTGMIPESIGQLSQLSRLYIHHNRFSGEIPHSLGNLTRLIELDLGSNNLQGTVPSSLGSCKFLSLLYLNGNQLSGLIPKELFGLSLIEFDLSNNHLTGYFPVGIGSGNLTGLINLIYMNHSYNNLSGEIPRSFGTLTSLRELYLGNNALQGVIPTSLSSLRSLEYMDLSHNHFVGRIPKFLDELVSLKFLNLSYNDLEGEVPLKGAFRNMSAVSLVGNSELCGGIPEFKMPKCSNKVASRRRRLSHRLIIVMLIIGGLLAATTVALLIFLCARRKKRSTSSENSSLDVIPRVTYNSLYKETNGFSTSNMIGSGAFSFVYRGILEENGKFVAIKVLKLQVRGASKSFLTECEALRHIKHRNLVKLLTSCSSIDYQGNDFKALIYEYMANGNLANWLHNRSTDGEENHEPKTLHMLQRLNVIIDVASALDYLHHQSGTPLTHCDIKPNNVLLDEDFVAHLGDFGLARFLPDAANLLSLSQSASSLNIRGTIGYVPPEYATGNTFSTYGDVYSYGILLLETFTGRSPTDEIFKDGLNLHDFVKRAIPEQVKDVSDPKLVYDETGRLISNNKTIECLTLIFRVGIACSVDSAKDRMDIANVVNELNVIKDAFLRN</sequence>
<evidence type="ECO:0000256" key="24">
    <source>
        <dbReference type="SAM" id="SignalP"/>
    </source>
</evidence>
<dbReference type="EC" id="2.7.11.1" evidence="4"/>
<comment type="similarity">
    <text evidence="3">Belongs to the protein kinase superfamily. Ser/Thr protein kinase family.</text>
</comment>
<organism evidence="26 27">
    <name type="scientific">Solanum verrucosum</name>
    <dbReference type="NCBI Taxonomy" id="315347"/>
    <lineage>
        <taxon>Eukaryota</taxon>
        <taxon>Viridiplantae</taxon>
        <taxon>Streptophyta</taxon>
        <taxon>Embryophyta</taxon>
        <taxon>Tracheophyta</taxon>
        <taxon>Spermatophyta</taxon>
        <taxon>Magnoliopsida</taxon>
        <taxon>eudicotyledons</taxon>
        <taxon>Gunneridae</taxon>
        <taxon>Pentapetalae</taxon>
        <taxon>asterids</taxon>
        <taxon>lamiids</taxon>
        <taxon>Solanales</taxon>
        <taxon>Solanaceae</taxon>
        <taxon>Solanoideae</taxon>
        <taxon>Solaneae</taxon>
        <taxon>Solanum</taxon>
    </lineage>
</organism>
<dbReference type="InterPro" id="IPR051809">
    <property type="entry name" value="Plant_receptor-like_S/T_kinase"/>
</dbReference>
<reference evidence="26" key="1">
    <citation type="submission" date="2023-08" db="EMBL/GenBank/DDBJ databases">
        <title>A de novo genome assembly of Solanum verrucosum Schlechtendal, a Mexican diploid species geographically isolated from the other diploid A-genome species in potato relatives.</title>
        <authorList>
            <person name="Hosaka K."/>
        </authorList>
    </citation>
    <scope>NUCLEOTIDE SEQUENCE</scope>
    <source>
        <tissue evidence="26">Young leaves</tissue>
    </source>
</reference>
<evidence type="ECO:0000256" key="4">
    <source>
        <dbReference type="ARBA" id="ARBA00012513"/>
    </source>
</evidence>
<evidence type="ECO:0000313" key="27">
    <source>
        <dbReference type="Proteomes" id="UP001234989"/>
    </source>
</evidence>
<dbReference type="InterPro" id="IPR017441">
    <property type="entry name" value="Protein_kinase_ATP_BS"/>
</dbReference>
<dbReference type="Gene3D" id="3.80.10.10">
    <property type="entry name" value="Ribonuclease Inhibitor"/>
    <property type="match status" value="4"/>
</dbReference>
<evidence type="ECO:0000256" key="15">
    <source>
        <dbReference type="ARBA" id="ARBA00022840"/>
    </source>
</evidence>
<evidence type="ECO:0000256" key="8">
    <source>
        <dbReference type="ARBA" id="ARBA00022614"/>
    </source>
</evidence>
<dbReference type="Pfam" id="PF08263">
    <property type="entry name" value="LRRNT_2"/>
    <property type="match status" value="1"/>
</dbReference>
<dbReference type="InterPro" id="IPR008271">
    <property type="entry name" value="Ser/Thr_kinase_AS"/>
</dbReference>
<dbReference type="GO" id="GO:0005524">
    <property type="term" value="F:ATP binding"/>
    <property type="evidence" value="ECO:0007669"/>
    <property type="project" value="UniProtKB-UniRule"/>
</dbReference>
<dbReference type="PANTHER" id="PTHR27008:SF592">
    <property type="entry name" value="LEUCINE-RICH REPEAT RECEPTOR-LIKE PROTEIN KINASE FAMILY PROTEIN-RELATED"/>
    <property type="match status" value="1"/>
</dbReference>
<keyword evidence="13 22" id="KW-0547">Nucleotide-binding</keyword>
<keyword evidence="19" id="KW-0325">Glycoprotein</keyword>
<evidence type="ECO:0000256" key="10">
    <source>
        <dbReference type="ARBA" id="ARBA00022692"/>
    </source>
</evidence>
<evidence type="ECO:0000256" key="19">
    <source>
        <dbReference type="ARBA" id="ARBA00023180"/>
    </source>
</evidence>
<dbReference type="GO" id="GO:0004674">
    <property type="term" value="F:protein serine/threonine kinase activity"/>
    <property type="evidence" value="ECO:0007669"/>
    <property type="project" value="UniProtKB-KW"/>
</dbReference>
<dbReference type="PROSITE" id="PS00107">
    <property type="entry name" value="PROTEIN_KINASE_ATP"/>
    <property type="match status" value="1"/>
</dbReference>
<evidence type="ECO:0000256" key="17">
    <source>
        <dbReference type="ARBA" id="ARBA00023136"/>
    </source>
</evidence>
<comment type="catalytic activity">
    <reaction evidence="20">
        <text>L-threonyl-[protein] + ATP = O-phospho-L-threonyl-[protein] + ADP + H(+)</text>
        <dbReference type="Rhea" id="RHEA:46608"/>
        <dbReference type="Rhea" id="RHEA-COMP:11060"/>
        <dbReference type="Rhea" id="RHEA-COMP:11605"/>
        <dbReference type="ChEBI" id="CHEBI:15378"/>
        <dbReference type="ChEBI" id="CHEBI:30013"/>
        <dbReference type="ChEBI" id="CHEBI:30616"/>
        <dbReference type="ChEBI" id="CHEBI:61977"/>
        <dbReference type="ChEBI" id="CHEBI:456216"/>
        <dbReference type="EC" id="2.7.11.1"/>
    </reaction>
</comment>
<dbReference type="SUPFAM" id="SSF56112">
    <property type="entry name" value="Protein kinase-like (PK-like)"/>
    <property type="match status" value="1"/>
</dbReference>
<dbReference type="Pfam" id="PF13855">
    <property type="entry name" value="LRR_8"/>
    <property type="match status" value="2"/>
</dbReference>
<keyword evidence="9" id="KW-0808">Transferase</keyword>
<evidence type="ECO:0000256" key="14">
    <source>
        <dbReference type="ARBA" id="ARBA00022777"/>
    </source>
</evidence>
<keyword evidence="10 23" id="KW-0812">Transmembrane</keyword>